<protein>
    <recommendedName>
        <fullName evidence="4">Cell envelope-related transcriptional attenuator domain-containing protein</fullName>
    </recommendedName>
</protein>
<dbReference type="AlphaFoldDB" id="A0A8J3N5T2"/>
<accession>A0A8J3N5T2</accession>
<evidence type="ECO:0000313" key="6">
    <source>
        <dbReference type="Proteomes" id="UP000597444"/>
    </source>
</evidence>
<keyword evidence="3" id="KW-1133">Transmembrane helix</keyword>
<feature type="domain" description="Cell envelope-related transcriptional attenuator" evidence="4">
    <location>
        <begin position="98"/>
        <end position="276"/>
    </location>
</feature>
<evidence type="ECO:0000256" key="3">
    <source>
        <dbReference type="SAM" id="Phobius"/>
    </source>
</evidence>
<sequence>MAPPRYNNYQAGQMSAKPPVTRKRRGKGCLITTIVVLVLACVVGSFTVTTTQRVLAFGTKISTQQPLSTQTNYMNISDRTNMIVIGYGGGTHDGANLTDSLLVASVLPQSHHTTLVSIPRDLLVSVPGAPGGVGKINSLYEYTSSFGKNPTAGANAVAAKASKITGLDVKYWMMIDFTGFRDLIDALGGVDVYVPDSFNACYPKNDDAAKDASWIKVQFNKGNQHMDGATAISYARAREPLEVCGKGTSQNLAELTDFGRSARQQIIVKSVLAKVKQVSTWPKFFDAMTALEKTIRTNLSLADLSQFALKMDMNDPKTSRIGLSNQNVLVDDDNFNLVPRNNDWNVVSSYVQQKLYN</sequence>
<keyword evidence="6" id="KW-1185">Reference proteome</keyword>
<feature type="region of interest" description="Disordered" evidence="2">
    <location>
        <begin position="1"/>
        <end position="22"/>
    </location>
</feature>
<dbReference type="PANTHER" id="PTHR33392:SF6">
    <property type="entry name" value="POLYISOPRENYL-TEICHOIC ACID--PEPTIDOGLYCAN TEICHOIC ACID TRANSFERASE TAGU"/>
    <property type="match status" value="1"/>
</dbReference>
<dbReference type="InterPro" id="IPR004474">
    <property type="entry name" value="LytR_CpsA_psr"/>
</dbReference>
<reference evidence="5" key="1">
    <citation type="submission" date="2020-10" db="EMBL/GenBank/DDBJ databases">
        <title>Taxonomic study of unclassified bacteria belonging to the class Ktedonobacteria.</title>
        <authorList>
            <person name="Yabe S."/>
            <person name="Wang C.M."/>
            <person name="Zheng Y."/>
            <person name="Sakai Y."/>
            <person name="Cavaletti L."/>
            <person name="Monciardini P."/>
            <person name="Donadio S."/>
        </authorList>
    </citation>
    <scope>NUCLEOTIDE SEQUENCE</scope>
    <source>
        <strain evidence="5">ID150040</strain>
    </source>
</reference>
<dbReference type="Pfam" id="PF03816">
    <property type="entry name" value="LytR_cpsA_psr"/>
    <property type="match status" value="1"/>
</dbReference>
<comment type="similarity">
    <text evidence="1">Belongs to the LytR/CpsA/Psr (LCP) family.</text>
</comment>
<comment type="caution">
    <text evidence="5">The sequence shown here is derived from an EMBL/GenBank/DDBJ whole genome shotgun (WGS) entry which is preliminary data.</text>
</comment>
<dbReference type="InterPro" id="IPR050922">
    <property type="entry name" value="LytR/CpsA/Psr_CW_biosynth"/>
</dbReference>
<keyword evidence="3" id="KW-0472">Membrane</keyword>
<evidence type="ECO:0000256" key="1">
    <source>
        <dbReference type="ARBA" id="ARBA00006068"/>
    </source>
</evidence>
<evidence type="ECO:0000256" key="2">
    <source>
        <dbReference type="SAM" id="MobiDB-lite"/>
    </source>
</evidence>
<keyword evidence="3" id="KW-0812">Transmembrane</keyword>
<dbReference type="EMBL" id="BNJK01000001">
    <property type="protein sequence ID" value="GHO96818.1"/>
    <property type="molecule type" value="Genomic_DNA"/>
</dbReference>
<feature type="transmembrane region" description="Helical" evidence="3">
    <location>
        <begin position="29"/>
        <end position="48"/>
    </location>
</feature>
<dbReference type="NCBIfam" id="TIGR00350">
    <property type="entry name" value="lytR_cpsA_psr"/>
    <property type="match status" value="1"/>
</dbReference>
<evidence type="ECO:0000313" key="5">
    <source>
        <dbReference type="EMBL" id="GHO96818.1"/>
    </source>
</evidence>
<dbReference type="PANTHER" id="PTHR33392">
    <property type="entry name" value="POLYISOPRENYL-TEICHOIC ACID--PEPTIDOGLYCAN TEICHOIC ACID TRANSFERASE TAGU"/>
    <property type="match status" value="1"/>
</dbReference>
<proteinExistence type="inferred from homology"/>
<name>A0A8J3N5T2_9CHLR</name>
<organism evidence="5 6">
    <name type="scientific">Reticulibacter mediterranei</name>
    <dbReference type="NCBI Taxonomy" id="2778369"/>
    <lineage>
        <taxon>Bacteria</taxon>
        <taxon>Bacillati</taxon>
        <taxon>Chloroflexota</taxon>
        <taxon>Ktedonobacteria</taxon>
        <taxon>Ktedonobacterales</taxon>
        <taxon>Reticulibacteraceae</taxon>
        <taxon>Reticulibacter</taxon>
    </lineage>
</organism>
<gene>
    <name evidence="5" type="ORF">KSF_068660</name>
</gene>
<dbReference type="Gene3D" id="3.40.630.190">
    <property type="entry name" value="LCP protein"/>
    <property type="match status" value="1"/>
</dbReference>
<evidence type="ECO:0000259" key="4">
    <source>
        <dbReference type="Pfam" id="PF03816"/>
    </source>
</evidence>
<dbReference type="Proteomes" id="UP000597444">
    <property type="component" value="Unassembled WGS sequence"/>
</dbReference>